<feature type="region of interest" description="Disordered" evidence="1">
    <location>
        <begin position="1"/>
        <end position="22"/>
    </location>
</feature>
<protein>
    <submittedName>
        <fullName evidence="2">Uncharacterized protein</fullName>
    </submittedName>
</protein>
<name>A0A0E9UM39_ANGAN</name>
<proteinExistence type="predicted"/>
<feature type="compositionally biased region" description="Low complexity" evidence="1">
    <location>
        <begin position="1"/>
        <end position="10"/>
    </location>
</feature>
<evidence type="ECO:0000256" key="1">
    <source>
        <dbReference type="SAM" id="MobiDB-lite"/>
    </source>
</evidence>
<reference evidence="2" key="2">
    <citation type="journal article" date="2015" name="Fish Shellfish Immunol.">
        <title>Early steps in the European eel (Anguilla anguilla)-Vibrio vulnificus interaction in the gills: Role of the RtxA13 toxin.</title>
        <authorList>
            <person name="Callol A."/>
            <person name="Pajuelo D."/>
            <person name="Ebbesson L."/>
            <person name="Teles M."/>
            <person name="MacKenzie S."/>
            <person name="Amaro C."/>
        </authorList>
    </citation>
    <scope>NUCLEOTIDE SEQUENCE</scope>
</reference>
<accession>A0A0E9UM39</accession>
<organism evidence="2">
    <name type="scientific">Anguilla anguilla</name>
    <name type="common">European freshwater eel</name>
    <name type="synonym">Muraena anguilla</name>
    <dbReference type="NCBI Taxonomy" id="7936"/>
    <lineage>
        <taxon>Eukaryota</taxon>
        <taxon>Metazoa</taxon>
        <taxon>Chordata</taxon>
        <taxon>Craniata</taxon>
        <taxon>Vertebrata</taxon>
        <taxon>Euteleostomi</taxon>
        <taxon>Actinopterygii</taxon>
        <taxon>Neopterygii</taxon>
        <taxon>Teleostei</taxon>
        <taxon>Anguilliformes</taxon>
        <taxon>Anguillidae</taxon>
        <taxon>Anguilla</taxon>
    </lineage>
</organism>
<reference evidence="2" key="1">
    <citation type="submission" date="2014-11" db="EMBL/GenBank/DDBJ databases">
        <authorList>
            <person name="Amaro Gonzalez C."/>
        </authorList>
    </citation>
    <scope>NUCLEOTIDE SEQUENCE</scope>
</reference>
<sequence>MAAVLGVRFPPGRRRPGTPERR</sequence>
<dbReference type="AlphaFoldDB" id="A0A0E9UM39"/>
<dbReference type="EMBL" id="GBXM01042282">
    <property type="protein sequence ID" value="JAH66295.1"/>
    <property type="molecule type" value="Transcribed_RNA"/>
</dbReference>
<evidence type="ECO:0000313" key="2">
    <source>
        <dbReference type="EMBL" id="JAH66295.1"/>
    </source>
</evidence>